<name>A0ABS7TPU0_9BACT</name>
<feature type="region of interest" description="Disordered" evidence="1">
    <location>
        <begin position="50"/>
        <end position="70"/>
    </location>
</feature>
<accession>A0ABS7TPU0</accession>
<evidence type="ECO:0000256" key="1">
    <source>
        <dbReference type="SAM" id="MobiDB-lite"/>
    </source>
</evidence>
<gene>
    <name evidence="2" type="ORF">K7C98_12930</name>
</gene>
<proteinExistence type="predicted"/>
<dbReference type="RefSeq" id="WP_224191934.1">
    <property type="nucleotide sequence ID" value="NZ_JAIRAU010000012.1"/>
</dbReference>
<dbReference type="Proteomes" id="UP001139031">
    <property type="component" value="Unassembled WGS sequence"/>
</dbReference>
<organism evidence="2 3">
    <name type="scientific">Nannocystis pusilla</name>
    <dbReference type="NCBI Taxonomy" id="889268"/>
    <lineage>
        <taxon>Bacteria</taxon>
        <taxon>Pseudomonadati</taxon>
        <taxon>Myxococcota</taxon>
        <taxon>Polyangia</taxon>
        <taxon>Nannocystales</taxon>
        <taxon>Nannocystaceae</taxon>
        <taxon>Nannocystis</taxon>
    </lineage>
</organism>
<evidence type="ECO:0000313" key="3">
    <source>
        <dbReference type="Proteomes" id="UP001139031"/>
    </source>
</evidence>
<dbReference type="EMBL" id="JAIRAU010000012">
    <property type="protein sequence ID" value="MBZ5710162.1"/>
    <property type="molecule type" value="Genomic_DNA"/>
</dbReference>
<comment type="caution">
    <text evidence="2">The sequence shown here is derived from an EMBL/GenBank/DDBJ whole genome shotgun (WGS) entry which is preliminary data.</text>
</comment>
<sequence length="215" mass="22924">MGERLVTTSTNAVRLVCGRNGVAHEIRPMVHHVLATALLFTHPLNPSLALGDEDDGASGTDRPLPEKPAVDASDGLDLRTGFLIDAWGAEAAVESYVVPGRYVEVVVSLAGQPHIIIAGDGNDDKRVWLSERAGEMGLRSEFLQHVGSDEALFEVRKNPACGVFKWAISAVLTAAFVSCCTNLVSCVGCTIVGKNTQKKIDGINCNNECKPECPI</sequence>
<keyword evidence="3" id="KW-1185">Reference proteome</keyword>
<reference evidence="2" key="1">
    <citation type="submission" date="2021-08" db="EMBL/GenBank/DDBJ databases">
        <authorList>
            <person name="Stevens D.C."/>
        </authorList>
    </citation>
    <scope>NUCLEOTIDE SEQUENCE</scope>
    <source>
        <strain evidence="2">DSM 53165</strain>
    </source>
</reference>
<evidence type="ECO:0000313" key="2">
    <source>
        <dbReference type="EMBL" id="MBZ5710162.1"/>
    </source>
</evidence>
<protein>
    <submittedName>
        <fullName evidence="2">Uncharacterized protein</fullName>
    </submittedName>
</protein>